<evidence type="ECO:0000313" key="2">
    <source>
        <dbReference type="Proteomes" id="UP001152562"/>
    </source>
</evidence>
<dbReference type="EMBL" id="CALOZG010000013">
    <property type="protein sequence ID" value="CAH4031151.1"/>
    <property type="molecule type" value="Genomic_DNA"/>
</dbReference>
<gene>
    <name evidence="1" type="ORF">PIBRA_LOCUS7712</name>
</gene>
<accession>A0A9P0TGA3</accession>
<dbReference type="Proteomes" id="UP001152562">
    <property type="component" value="Unassembled WGS sequence"/>
</dbReference>
<name>A0A9P0TGA3_PIEBR</name>
<organism evidence="1 2">
    <name type="scientific">Pieris brassicae</name>
    <name type="common">White butterfly</name>
    <name type="synonym">Large white butterfly</name>
    <dbReference type="NCBI Taxonomy" id="7116"/>
    <lineage>
        <taxon>Eukaryota</taxon>
        <taxon>Metazoa</taxon>
        <taxon>Ecdysozoa</taxon>
        <taxon>Arthropoda</taxon>
        <taxon>Hexapoda</taxon>
        <taxon>Insecta</taxon>
        <taxon>Pterygota</taxon>
        <taxon>Neoptera</taxon>
        <taxon>Endopterygota</taxon>
        <taxon>Lepidoptera</taxon>
        <taxon>Glossata</taxon>
        <taxon>Ditrysia</taxon>
        <taxon>Papilionoidea</taxon>
        <taxon>Pieridae</taxon>
        <taxon>Pierinae</taxon>
        <taxon>Pieris</taxon>
    </lineage>
</organism>
<sequence>MTHKMRPESPSVFGHIINESCESELNYYFDFDWSRFLPLTYIITSNFLTHKLQQVASGDPDLETIGEPSEGPYTVHAHSLKFLKLAWELTSSPH</sequence>
<dbReference type="AlphaFoldDB" id="A0A9P0TGA3"/>
<evidence type="ECO:0000313" key="1">
    <source>
        <dbReference type="EMBL" id="CAH4031151.1"/>
    </source>
</evidence>
<proteinExistence type="predicted"/>
<protein>
    <submittedName>
        <fullName evidence="1">Uncharacterized protein</fullName>
    </submittedName>
</protein>
<comment type="caution">
    <text evidence="1">The sequence shown here is derived from an EMBL/GenBank/DDBJ whole genome shotgun (WGS) entry which is preliminary data.</text>
</comment>
<keyword evidence="2" id="KW-1185">Reference proteome</keyword>
<reference evidence="1" key="1">
    <citation type="submission" date="2022-05" db="EMBL/GenBank/DDBJ databases">
        <authorList>
            <person name="Okamura Y."/>
        </authorList>
    </citation>
    <scope>NUCLEOTIDE SEQUENCE</scope>
</reference>